<dbReference type="Proteomes" id="UP000887568">
    <property type="component" value="Unplaced"/>
</dbReference>
<evidence type="ECO:0000256" key="1">
    <source>
        <dbReference type="SAM" id="SignalP"/>
    </source>
</evidence>
<feature type="chain" id="PRO_5037999635" evidence="1">
    <location>
        <begin position="20"/>
        <end position="255"/>
    </location>
</feature>
<evidence type="ECO:0000313" key="3">
    <source>
        <dbReference type="Proteomes" id="UP000887568"/>
    </source>
</evidence>
<keyword evidence="3" id="KW-1185">Reference proteome</keyword>
<sequence>MTARPILGSVLFALGKGLALRSAGKIVQSGSAISTSMMSSIKRMKNKGTGSTSTRGDSSQARRICLTAAKLIARILLTKAMMSSKDIVKKSGSMGESIDANELPDVDPEVQASLIKSIMESGWGAAAFASDKIKGMLPDVEPEVLANLIITIRDSGSDAATFATEKVKGVLPDVEPEVLELLVGIILEGGLVAASFASDNIKDYLPDLAAATLALGGVSIALPAIGAGGIAVGKYTLIKVTVSAILVMGRHVWNY</sequence>
<organism evidence="2 3">
    <name type="scientific">Patiria miniata</name>
    <name type="common">Bat star</name>
    <name type="synonym">Asterina miniata</name>
    <dbReference type="NCBI Taxonomy" id="46514"/>
    <lineage>
        <taxon>Eukaryota</taxon>
        <taxon>Metazoa</taxon>
        <taxon>Echinodermata</taxon>
        <taxon>Eleutherozoa</taxon>
        <taxon>Asterozoa</taxon>
        <taxon>Asteroidea</taxon>
        <taxon>Valvatacea</taxon>
        <taxon>Valvatida</taxon>
        <taxon>Asterinidae</taxon>
        <taxon>Patiria</taxon>
    </lineage>
</organism>
<dbReference type="GeneID" id="119723530"/>
<proteinExistence type="predicted"/>
<accession>A0A913ZEE3</accession>
<dbReference type="RefSeq" id="XP_038050162.1">
    <property type="nucleotide sequence ID" value="XM_038194234.1"/>
</dbReference>
<name>A0A913ZEE3_PATMI</name>
<evidence type="ECO:0000313" key="2">
    <source>
        <dbReference type="EnsemblMetazoa" id="XP_038050162.1"/>
    </source>
</evidence>
<protein>
    <submittedName>
        <fullName evidence="2">Uncharacterized protein</fullName>
    </submittedName>
</protein>
<keyword evidence="1" id="KW-0732">Signal</keyword>
<reference evidence="2" key="1">
    <citation type="submission" date="2022-11" db="UniProtKB">
        <authorList>
            <consortium name="EnsemblMetazoa"/>
        </authorList>
    </citation>
    <scope>IDENTIFICATION</scope>
</reference>
<feature type="signal peptide" evidence="1">
    <location>
        <begin position="1"/>
        <end position="19"/>
    </location>
</feature>
<dbReference type="AlphaFoldDB" id="A0A913ZEE3"/>
<dbReference type="EnsemblMetazoa" id="XM_038194234.1">
    <property type="protein sequence ID" value="XP_038050162.1"/>
    <property type="gene ID" value="LOC119723530"/>
</dbReference>